<dbReference type="PANTHER" id="PTHR46613:SF1">
    <property type="entry name" value="RADIAL SPOKE HEAD 10 HOMOLOG B-RELATED"/>
    <property type="match status" value="1"/>
</dbReference>
<feature type="region of interest" description="Disordered" evidence="4">
    <location>
        <begin position="97"/>
        <end position="123"/>
    </location>
</feature>
<feature type="compositionally biased region" description="Basic residues" evidence="4">
    <location>
        <begin position="166"/>
        <end position="175"/>
    </location>
</feature>
<organism evidence="6">
    <name type="scientific">Palpitomonas bilix</name>
    <dbReference type="NCBI Taxonomy" id="652834"/>
    <lineage>
        <taxon>Eukaryota</taxon>
        <taxon>Eukaryota incertae sedis</taxon>
    </lineage>
</organism>
<keyword evidence="3" id="KW-0175">Coiled coil</keyword>
<dbReference type="PANTHER" id="PTHR46613">
    <property type="entry name" value="RADIAL SPOKE HEAD 10 HOMOLOG B-RELATED"/>
    <property type="match status" value="1"/>
</dbReference>
<dbReference type="SUPFAM" id="SSF47576">
    <property type="entry name" value="Calponin-homology domain, CH-domain"/>
    <property type="match status" value="1"/>
</dbReference>
<dbReference type="AlphaFoldDB" id="A0A7S3CYC3"/>
<comment type="subcellular location">
    <subcellularLocation>
        <location evidence="1">Cell projection</location>
    </subcellularLocation>
</comment>
<gene>
    <name evidence="6" type="ORF">PBIL07802_LOCUS2288</name>
</gene>
<dbReference type="CDD" id="cd21218">
    <property type="entry name" value="CH_PLS_FIM_rpt2"/>
    <property type="match status" value="1"/>
</dbReference>
<dbReference type="Gene3D" id="1.10.418.10">
    <property type="entry name" value="Calponin-like domain"/>
    <property type="match status" value="1"/>
</dbReference>
<feature type="coiled-coil region" evidence="3">
    <location>
        <begin position="428"/>
        <end position="455"/>
    </location>
</feature>
<reference evidence="6" key="1">
    <citation type="submission" date="2021-01" db="EMBL/GenBank/DDBJ databases">
        <authorList>
            <person name="Corre E."/>
            <person name="Pelletier E."/>
            <person name="Niang G."/>
            <person name="Scheremetjew M."/>
            <person name="Finn R."/>
            <person name="Kale V."/>
            <person name="Holt S."/>
            <person name="Cochrane G."/>
            <person name="Meng A."/>
            <person name="Brown T."/>
            <person name="Cohen L."/>
        </authorList>
    </citation>
    <scope>NUCLEOTIDE SEQUENCE</scope>
    <source>
        <strain evidence="6">NIES-2562</strain>
    </source>
</reference>
<dbReference type="PROSITE" id="PS50021">
    <property type="entry name" value="CH"/>
    <property type="match status" value="1"/>
</dbReference>
<evidence type="ECO:0000259" key="5">
    <source>
        <dbReference type="PROSITE" id="PS50021"/>
    </source>
</evidence>
<feature type="region of interest" description="Disordered" evidence="4">
    <location>
        <begin position="1082"/>
        <end position="1102"/>
    </location>
</feature>
<dbReference type="EMBL" id="HBIB01003632">
    <property type="protein sequence ID" value="CAE0240135.1"/>
    <property type="molecule type" value="Transcribed_RNA"/>
</dbReference>
<evidence type="ECO:0000256" key="3">
    <source>
        <dbReference type="SAM" id="Coils"/>
    </source>
</evidence>
<feature type="region of interest" description="Disordered" evidence="4">
    <location>
        <begin position="152"/>
        <end position="175"/>
    </location>
</feature>
<name>A0A7S3CYC3_9EUKA</name>
<evidence type="ECO:0000256" key="2">
    <source>
        <dbReference type="ARBA" id="ARBA00023273"/>
    </source>
</evidence>
<feature type="region of interest" description="Disordered" evidence="4">
    <location>
        <begin position="1"/>
        <end position="42"/>
    </location>
</feature>
<evidence type="ECO:0000256" key="4">
    <source>
        <dbReference type="SAM" id="MobiDB-lite"/>
    </source>
</evidence>
<feature type="domain" description="Calponin-homology (CH)" evidence="5">
    <location>
        <begin position="541"/>
        <end position="644"/>
    </location>
</feature>
<evidence type="ECO:0000256" key="1">
    <source>
        <dbReference type="ARBA" id="ARBA00004316"/>
    </source>
</evidence>
<dbReference type="InterPro" id="IPR001715">
    <property type="entry name" value="CH_dom"/>
</dbReference>
<dbReference type="GO" id="GO:0042995">
    <property type="term" value="C:cell projection"/>
    <property type="evidence" value="ECO:0007669"/>
    <property type="project" value="UniProtKB-SubCell"/>
</dbReference>
<dbReference type="InterPro" id="IPR036872">
    <property type="entry name" value="CH_dom_sf"/>
</dbReference>
<evidence type="ECO:0000313" key="6">
    <source>
        <dbReference type="EMBL" id="CAE0240135.1"/>
    </source>
</evidence>
<protein>
    <recommendedName>
        <fullName evidence="5">Calponin-homology (CH) domain-containing protein</fullName>
    </recommendedName>
</protein>
<sequence length="1102" mass="125286">MESSLPRLLSTPTAPDGQLIEKDGDDLPSLSSRPQVKGSDSILRRAAEIADKRKTPSTQRKGWSAGELENALENWSHVRRDDYFKMAREKHIHNTAMPKPRANESPASAICPSAQPERPKTTSSVGIVAKEYWRTWGARTDSTWGGYQEAAKREKVDSAKGTRPGVSRRNRNLSRASKRALAEQFKEVHNRSFEMEEGSFVSEVKMSEVKWEEALTVAQRLGFPNEFTTAVALSILEKLLRLSPAFERLCDSLLLHIRLSILTSSREKLSESSKLSQKRTLKEAVKAASMPEDEVHSKGLGASEICAREVEVPYFRLYRTMRKENGKLLKKLHEMHLRGGERKRIIEQTLRRWQLSLAGMAFRHWKNTTAVRKRQTKILTRFFAARESKLLALCFKEWARLANRRLRLALQDRLTEVSLERERFVGDNEDLKHSVRKLEIESKEYEQQYLRLMDDLYTAQETLKTLTTGSTRANAEKRDELVKLARVSLKMARGMLDNLRVKVDEASTLQDPSPLVNSLEKISEYFPGLQQIDTTEDLVGVPAQEVLVRWMNFHLQAAGSKRVVENFSSCLQDCVCWCQLCTHIMVDFPADDVLALNDFTARSAKFLKLLKGRGLTVPLLPEHVAKGIPEMNLLLAIELFRVSPGLKTSMDQVKVSLDGAWDHLIAFESMVEAEERKTYKLMAQGGGVTEIERACFGLIMCIELGDDIGPLPGWSDEFHQMQIMLNHVQGQLQEKRQSASQMATICSKLQQQVSDLGVSIVEQRVKGETVSVFDTRSLRERKKFTKLFRERIQDLLSKESDPDGEHHKCETILERYVDLLQQTYRYYGTLDGGLTISMKEFWKFAKDCKLASKSLPLAAIDVIFVRSNWKSSEGSGDIHNPERELIPGEFSESLLRISSAKYDGSARTLSQKLQTLIDMNILKFAGRADPNKWRRDFARPEIDSVFKEYYDDLWKVFYCYSDGPCRSKSAKRHTGTMVVEEFMNLCKDAKLLEGSFSSVKIYSIFANVQQDEGVSEAEIGAADSEMIFPEFLEGLAVVAVFKIPDPYLPLEQRLTTFLKTMLLPPMEPRISHLRVTRDYQVTQNSSGKGFPSSAKGKKSMRP</sequence>
<dbReference type="Pfam" id="PF00307">
    <property type="entry name" value="CH"/>
    <property type="match status" value="1"/>
</dbReference>
<proteinExistence type="predicted"/>
<keyword evidence="2" id="KW-0966">Cell projection</keyword>
<accession>A0A7S3CYC3</accession>